<keyword evidence="1" id="KW-0472">Membrane</keyword>
<evidence type="ECO:0000313" key="3">
    <source>
        <dbReference type="Proteomes" id="UP000077271"/>
    </source>
</evidence>
<gene>
    <name evidence="2" type="ORF">AWH48_15870</name>
</gene>
<keyword evidence="1" id="KW-1133">Transmembrane helix</keyword>
<evidence type="ECO:0000313" key="2">
    <source>
        <dbReference type="EMBL" id="OAH59221.1"/>
    </source>
</evidence>
<protein>
    <submittedName>
        <fullName evidence="2">Uncharacterized protein</fullName>
    </submittedName>
</protein>
<feature type="transmembrane region" description="Helical" evidence="1">
    <location>
        <begin position="26"/>
        <end position="46"/>
    </location>
</feature>
<comment type="caution">
    <text evidence="2">The sequence shown here is derived from an EMBL/GenBank/DDBJ whole genome shotgun (WGS) entry which is preliminary data.</text>
</comment>
<accession>A0A177L378</accession>
<reference evidence="2 3" key="1">
    <citation type="submission" date="2016-01" db="EMBL/GenBank/DDBJ databases">
        <title>Investigation of taxonomic status of Bacillus aminovorans.</title>
        <authorList>
            <person name="Verma A."/>
            <person name="Pal Y."/>
            <person name="Krishnamurthi S."/>
        </authorList>
    </citation>
    <scope>NUCLEOTIDE SEQUENCE [LARGE SCALE GENOMIC DNA]</scope>
    <source>
        <strain evidence="2 3">DSM 4337</strain>
    </source>
</reference>
<evidence type="ECO:0000256" key="1">
    <source>
        <dbReference type="SAM" id="Phobius"/>
    </source>
</evidence>
<dbReference type="Proteomes" id="UP000077271">
    <property type="component" value="Unassembled WGS sequence"/>
</dbReference>
<keyword evidence="1" id="KW-0812">Transmembrane</keyword>
<proteinExistence type="predicted"/>
<dbReference type="AlphaFoldDB" id="A0A177L378"/>
<name>A0A177L378_9BACI</name>
<sequence>MAIASGFTLLVAGVLAAIAPADSMLVLIIALALLGLGWGIWGSAFWDSCSTIELRYALTCRRYSFTTAYPHRYLVPFKIVASIS</sequence>
<dbReference type="EMBL" id="LQWZ01000004">
    <property type="protein sequence ID" value="OAH59221.1"/>
    <property type="molecule type" value="Genomic_DNA"/>
</dbReference>
<organism evidence="2 3">
    <name type="scientific">Domibacillus aminovorans</name>
    <dbReference type="NCBI Taxonomy" id="29332"/>
    <lineage>
        <taxon>Bacteria</taxon>
        <taxon>Bacillati</taxon>
        <taxon>Bacillota</taxon>
        <taxon>Bacilli</taxon>
        <taxon>Bacillales</taxon>
        <taxon>Bacillaceae</taxon>
        <taxon>Domibacillus</taxon>
    </lineage>
</organism>